<keyword evidence="3" id="KW-1185">Reference proteome</keyword>
<dbReference type="EMBL" id="JANPWB010000001">
    <property type="protein sequence ID" value="KAJ1215810.1"/>
    <property type="molecule type" value="Genomic_DNA"/>
</dbReference>
<comment type="caution">
    <text evidence="2">The sequence shown here is derived from an EMBL/GenBank/DDBJ whole genome shotgun (WGS) entry which is preliminary data.</text>
</comment>
<sequence length="168" mass="17824">MNSRRRTKSPCQCRLSVLQRTRQSPSGCKARRGWELGPSLCRQRCDARPAGSGIFRCGWAQLQLGCGATVTPHLEEENPIKHSPSAWAPSHGPPLAPCAVQHVLAPRVSAEPRCTRSRAGPQRRIAPTQVTAAGVGPAAHQSFLGTEGSVGIRSKAAASSGGPGRWYG</sequence>
<name>A0AAV7WPC6_PLEWA</name>
<evidence type="ECO:0000256" key="1">
    <source>
        <dbReference type="SAM" id="MobiDB-lite"/>
    </source>
</evidence>
<proteinExistence type="predicted"/>
<organism evidence="2 3">
    <name type="scientific">Pleurodeles waltl</name>
    <name type="common">Iberian ribbed newt</name>
    <dbReference type="NCBI Taxonomy" id="8319"/>
    <lineage>
        <taxon>Eukaryota</taxon>
        <taxon>Metazoa</taxon>
        <taxon>Chordata</taxon>
        <taxon>Craniata</taxon>
        <taxon>Vertebrata</taxon>
        <taxon>Euteleostomi</taxon>
        <taxon>Amphibia</taxon>
        <taxon>Batrachia</taxon>
        <taxon>Caudata</taxon>
        <taxon>Salamandroidea</taxon>
        <taxon>Salamandridae</taxon>
        <taxon>Pleurodelinae</taxon>
        <taxon>Pleurodeles</taxon>
    </lineage>
</organism>
<reference evidence="2" key="1">
    <citation type="journal article" date="2022" name="bioRxiv">
        <title>Sequencing and chromosome-scale assembly of the giantPleurodeles waltlgenome.</title>
        <authorList>
            <person name="Brown T."/>
            <person name="Elewa A."/>
            <person name="Iarovenko S."/>
            <person name="Subramanian E."/>
            <person name="Araus A.J."/>
            <person name="Petzold A."/>
            <person name="Susuki M."/>
            <person name="Suzuki K.-i.T."/>
            <person name="Hayashi T."/>
            <person name="Toyoda A."/>
            <person name="Oliveira C."/>
            <person name="Osipova E."/>
            <person name="Leigh N.D."/>
            <person name="Simon A."/>
            <person name="Yun M.H."/>
        </authorList>
    </citation>
    <scope>NUCLEOTIDE SEQUENCE</scope>
    <source>
        <strain evidence="2">20211129_DDA</strain>
        <tissue evidence="2">Liver</tissue>
    </source>
</reference>
<protein>
    <submittedName>
        <fullName evidence="2">Uncharacterized protein</fullName>
    </submittedName>
</protein>
<evidence type="ECO:0000313" key="2">
    <source>
        <dbReference type="EMBL" id="KAJ1215810.1"/>
    </source>
</evidence>
<dbReference type="AlphaFoldDB" id="A0AAV7WPC6"/>
<accession>A0AAV7WPC6</accession>
<dbReference type="Proteomes" id="UP001066276">
    <property type="component" value="Chromosome 1_1"/>
</dbReference>
<evidence type="ECO:0000313" key="3">
    <source>
        <dbReference type="Proteomes" id="UP001066276"/>
    </source>
</evidence>
<feature type="region of interest" description="Disordered" evidence="1">
    <location>
        <begin position="111"/>
        <end position="134"/>
    </location>
</feature>
<gene>
    <name evidence="2" type="ORF">NDU88_003417</name>
</gene>